<reference evidence="1 2" key="1">
    <citation type="submission" date="2019-08" db="EMBL/GenBank/DDBJ databases">
        <authorList>
            <person name="Alioto T."/>
            <person name="Alioto T."/>
            <person name="Gomez Garrido J."/>
        </authorList>
    </citation>
    <scope>NUCLEOTIDE SEQUENCE [LARGE SCALE GENOMIC DNA]</scope>
</reference>
<organism evidence="1 2">
    <name type="scientific">Cinara cedri</name>
    <dbReference type="NCBI Taxonomy" id="506608"/>
    <lineage>
        <taxon>Eukaryota</taxon>
        <taxon>Metazoa</taxon>
        <taxon>Ecdysozoa</taxon>
        <taxon>Arthropoda</taxon>
        <taxon>Hexapoda</taxon>
        <taxon>Insecta</taxon>
        <taxon>Pterygota</taxon>
        <taxon>Neoptera</taxon>
        <taxon>Paraneoptera</taxon>
        <taxon>Hemiptera</taxon>
        <taxon>Sternorrhyncha</taxon>
        <taxon>Aphidomorpha</taxon>
        <taxon>Aphidoidea</taxon>
        <taxon>Aphididae</taxon>
        <taxon>Lachninae</taxon>
        <taxon>Cinara</taxon>
    </lineage>
</organism>
<dbReference type="EMBL" id="CABPRJ010001462">
    <property type="protein sequence ID" value="VVC38079.1"/>
    <property type="molecule type" value="Genomic_DNA"/>
</dbReference>
<sequence>MASCVVFCAVCRTVIGRCNLDNIQLSRTTGKRSDVNENRGSRDRKIRFKNRPSFQSLFPVKLHTLNVAPLLHQPVSCTHRGCNTW</sequence>
<name>A0A5E4N092_9HEMI</name>
<evidence type="ECO:0000313" key="2">
    <source>
        <dbReference type="Proteomes" id="UP000325440"/>
    </source>
</evidence>
<keyword evidence="2" id="KW-1185">Reference proteome</keyword>
<protein>
    <submittedName>
        <fullName evidence="1">Uncharacterized protein</fullName>
    </submittedName>
</protein>
<proteinExistence type="predicted"/>
<accession>A0A5E4N092</accession>
<dbReference type="AlphaFoldDB" id="A0A5E4N092"/>
<gene>
    <name evidence="1" type="ORF">CINCED_3A002318</name>
</gene>
<evidence type="ECO:0000313" key="1">
    <source>
        <dbReference type="EMBL" id="VVC38079.1"/>
    </source>
</evidence>
<dbReference type="Proteomes" id="UP000325440">
    <property type="component" value="Unassembled WGS sequence"/>
</dbReference>